<gene>
    <name evidence="6" type="ORF">HW542_15475</name>
</gene>
<name>A0ABX2P9J4_9PROT</name>
<protein>
    <submittedName>
        <fullName evidence="6">Transporter</fullName>
    </submittedName>
</protein>
<dbReference type="RefSeq" id="WP_267311305.1">
    <property type="nucleotide sequence ID" value="NZ_JABXXV010000011.1"/>
</dbReference>
<dbReference type="NCBIfam" id="NF010404">
    <property type="entry name" value="PRK13830.1"/>
    <property type="match status" value="1"/>
</dbReference>
<evidence type="ECO:0000313" key="7">
    <source>
        <dbReference type="Proteomes" id="UP001516351"/>
    </source>
</evidence>
<dbReference type="PANTHER" id="PTHR30121">
    <property type="entry name" value="UNCHARACTERIZED PROTEIN YJGR-RELATED"/>
    <property type="match status" value="1"/>
</dbReference>
<dbReference type="SUPFAM" id="SSF52540">
    <property type="entry name" value="P-loop containing nucleoside triphosphate hydrolases"/>
    <property type="match status" value="1"/>
</dbReference>
<dbReference type="EMBL" id="JABXXV010000011">
    <property type="protein sequence ID" value="NVN48200.1"/>
    <property type="molecule type" value="Genomic_DNA"/>
</dbReference>
<evidence type="ECO:0000259" key="4">
    <source>
        <dbReference type="Pfam" id="PF03135"/>
    </source>
</evidence>
<dbReference type="Proteomes" id="UP001516351">
    <property type="component" value="Unassembled WGS sequence"/>
</dbReference>
<feature type="domain" description="TraG P-loop" evidence="5">
    <location>
        <begin position="607"/>
        <end position="753"/>
    </location>
</feature>
<dbReference type="InterPro" id="IPR051162">
    <property type="entry name" value="T4SS_component"/>
</dbReference>
<keyword evidence="7" id="KW-1185">Reference proteome</keyword>
<comment type="caution">
    <text evidence="6">The sequence shown here is derived from an EMBL/GenBank/DDBJ whole genome shotgun (WGS) entry which is preliminary data.</text>
</comment>
<comment type="similarity">
    <text evidence="1">Belongs to the TrbE/VirB4 family.</text>
</comment>
<dbReference type="PANTHER" id="PTHR30121:SF12">
    <property type="entry name" value="TYPE IV SECRETION SYSTEM PROTEIN CAGE"/>
    <property type="match status" value="1"/>
</dbReference>
<keyword evidence="3" id="KW-0067">ATP-binding</keyword>
<dbReference type="InterPro" id="IPR027417">
    <property type="entry name" value="P-loop_NTPase"/>
</dbReference>
<evidence type="ECO:0000259" key="5">
    <source>
        <dbReference type="Pfam" id="PF19044"/>
    </source>
</evidence>
<evidence type="ECO:0000256" key="3">
    <source>
        <dbReference type="ARBA" id="ARBA00022840"/>
    </source>
</evidence>
<sequence>MLKLQEFRSKAKGLADLLAWAALVDDGIVQCVDGSLLAGWSYKGEDMGAASPAERNYQTSIVNAALSRLGSGWASWVDSARVPAPHYPSAEESFFLDPISYAIDEERRQQFEAHGSLYISEQVIIVQYKPPLRRNLKVVDYIYSDDSKEENPGKKLIERFKQSLDEIEGALSVLKMSRLRSYETTLFGDRTVFRDELVNYLSFCLTGDTSPVNVPPFGAYMDTYISSEELWPGITPRIGQNYIYSVALEGFPAESYPGLLNSLEGMAIPFRWSSRFIYLDTHQSVSELNTFRKSWKMKERGFFSQVFKTRTGPVNEDALLMASEAQQALAQAEGGLVTYGYYTPVIILMGKDREEVENSATTIVNLLKRSGVRSRIETVNAVEAFLGSLPGHTDKNVRRPVVHTLNLADMLPLASIWPGRDVNPCDFYPPASPPLFLAATTGSTPFRFNFHVGQLGHSLILGPTRSGKSTLLALCVAQFFRYPGARVTAFDKGNSLYALAHAIGPKYSARHYELGANEERLAFAPLSHLDSVEDRLWAIEWLSQCVVLRRGSGPTPDEAQAIEHAIRQLSEAPKGARSITEFCGAIQNPEIREIMNYYTLSGPGGHILDAQVDGLDDAHLRVFEIQHLMNMSEAMFLPVMTYIIQRFIRSLDGNPAMLVIDEGWVFLKDATMRAKVEEWLRVLAKANCIVVFATQSLSDAINSGLMSVLVESCPTKVFLPNPEAKNPAIADIYRTFGFTDTELDIVSSAERQRQYYVSSPDGKRLIDLGLGPLTLSFVGAGSLENISEIKKLRVEHGDSWPLTWARRRKCSKILEDVYSFLEMEGSSK</sequence>
<evidence type="ECO:0000256" key="1">
    <source>
        <dbReference type="ARBA" id="ARBA00006512"/>
    </source>
</evidence>
<feature type="domain" description="CagE TrbE VirB component of type IV transporter system central" evidence="4">
    <location>
        <begin position="190"/>
        <end position="398"/>
    </location>
</feature>
<accession>A0ABX2P9J4</accession>
<dbReference type="InterPro" id="IPR018145">
    <property type="entry name" value="CagE_TrbE_VirB_cntrl_dom"/>
</dbReference>
<reference evidence="6 7" key="1">
    <citation type="submission" date="2020-06" db="EMBL/GenBank/DDBJ databases">
        <title>Synonyms of Asaia species.</title>
        <authorList>
            <person name="Sombolestani A."/>
        </authorList>
    </citation>
    <scope>NUCLEOTIDE SEQUENCE [LARGE SCALE GENOMIC DNA]</scope>
    <source>
        <strain evidence="6 7">LMG 27047</strain>
    </source>
</reference>
<keyword evidence="2" id="KW-0547">Nucleotide-binding</keyword>
<dbReference type="Pfam" id="PF03135">
    <property type="entry name" value="CagE_TrbE_VirB"/>
    <property type="match status" value="1"/>
</dbReference>
<dbReference type="Gene3D" id="3.40.50.300">
    <property type="entry name" value="P-loop containing nucleotide triphosphate hydrolases"/>
    <property type="match status" value="2"/>
</dbReference>
<evidence type="ECO:0000256" key="2">
    <source>
        <dbReference type="ARBA" id="ARBA00022741"/>
    </source>
</evidence>
<dbReference type="InterPro" id="IPR043964">
    <property type="entry name" value="P-loop_TraG"/>
</dbReference>
<organism evidence="6 7">
    <name type="scientific">Asaia spathodeae</name>
    <dbReference type="NCBI Taxonomy" id="657016"/>
    <lineage>
        <taxon>Bacteria</taxon>
        <taxon>Pseudomonadati</taxon>
        <taxon>Pseudomonadota</taxon>
        <taxon>Alphaproteobacteria</taxon>
        <taxon>Acetobacterales</taxon>
        <taxon>Acetobacteraceae</taxon>
        <taxon>Asaia</taxon>
    </lineage>
</organism>
<dbReference type="Pfam" id="PF19044">
    <property type="entry name" value="P-loop_TraG"/>
    <property type="match status" value="1"/>
</dbReference>
<evidence type="ECO:0000313" key="6">
    <source>
        <dbReference type="EMBL" id="NVN48200.1"/>
    </source>
</evidence>
<proteinExistence type="inferred from homology"/>